<name>A0AAD3E1N8_9CHLO</name>
<evidence type="ECO:0000259" key="4">
    <source>
        <dbReference type="PROSITE" id="PS50181"/>
    </source>
</evidence>
<dbReference type="InterPro" id="IPR052121">
    <property type="entry name" value="F-box_SCF_Substrate_Recog"/>
</dbReference>
<evidence type="ECO:0000256" key="3">
    <source>
        <dbReference type="SAM" id="MobiDB-lite"/>
    </source>
</evidence>
<gene>
    <name evidence="5" type="ORF">Agub_g13120</name>
</gene>
<dbReference type="Pfam" id="PF12937">
    <property type="entry name" value="F-box-like"/>
    <property type="match status" value="1"/>
</dbReference>
<evidence type="ECO:0000313" key="6">
    <source>
        <dbReference type="Proteomes" id="UP001054857"/>
    </source>
</evidence>
<evidence type="ECO:0000313" key="5">
    <source>
        <dbReference type="EMBL" id="GFR50847.1"/>
    </source>
</evidence>
<dbReference type="EMBL" id="BMAR01000042">
    <property type="protein sequence ID" value="GFR50847.1"/>
    <property type="molecule type" value="Genomic_DNA"/>
</dbReference>
<evidence type="ECO:0000256" key="1">
    <source>
        <dbReference type="ARBA" id="ARBA00004906"/>
    </source>
</evidence>
<dbReference type="Gene3D" id="1.20.1280.50">
    <property type="match status" value="1"/>
</dbReference>
<dbReference type="InterPro" id="IPR036047">
    <property type="entry name" value="F-box-like_dom_sf"/>
</dbReference>
<accession>A0AAD3E1N8</accession>
<feature type="compositionally biased region" description="Low complexity" evidence="3">
    <location>
        <begin position="214"/>
        <end position="234"/>
    </location>
</feature>
<dbReference type="InterPro" id="IPR001810">
    <property type="entry name" value="F-box_dom"/>
</dbReference>
<dbReference type="PANTHER" id="PTHR46550">
    <property type="entry name" value="F-BOX ONLY PROTEIN 3"/>
    <property type="match status" value="1"/>
</dbReference>
<sequence length="364" mass="38266">MATSNADGDELERAFDEEFAAWDAADEEIPSQALNAEENATHDPIENDAAAGSGLSLGQLEPHFARAPRLCPGPLTLLSLPREMLLRILSLVPATGLTACACSCSALASLASEDALWRRLYCARWGKPSNRVRGNTQWKRAYLDADSEEWEATRSRGGDSRDDPSLGAIFLDMLRAKRDTAPDRRLLDAPLQSDPGDIASKLAAWRRARGFQDAPPGSDGAGPSSSTGAGAGPSNGPPRPDLSRRGRAALTFTRVNPGDQPPVYACDQTGWVHVCGDACTEGVVDARSELLVCPVSGQTTDRLVHECEEDEEGGGGGGGGGCGGGGEEEAGLGVFGGGFGSFFVAGYECENERALNKLLGYKAL</sequence>
<protein>
    <recommendedName>
        <fullName evidence="4">F-box domain-containing protein</fullName>
    </recommendedName>
</protein>
<comment type="pathway">
    <text evidence="1">Protein modification; protein ubiquitination.</text>
</comment>
<proteinExistence type="predicted"/>
<dbReference type="PANTHER" id="PTHR46550:SF1">
    <property type="entry name" value="F-BOX PROTEIN 3"/>
    <property type="match status" value="1"/>
</dbReference>
<evidence type="ECO:0000256" key="2">
    <source>
        <dbReference type="ARBA" id="ARBA00022786"/>
    </source>
</evidence>
<dbReference type="AlphaFoldDB" id="A0AAD3E1N8"/>
<dbReference type="GO" id="GO:0005737">
    <property type="term" value="C:cytoplasm"/>
    <property type="evidence" value="ECO:0007669"/>
    <property type="project" value="TreeGrafter"/>
</dbReference>
<comment type="caution">
    <text evidence="5">The sequence shown here is derived from an EMBL/GenBank/DDBJ whole genome shotgun (WGS) entry which is preliminary data.</text>
</comment>
<feature type="domain" description="F-box" evidence="4">
    <location>
        <begin position="74"/>
        <end position="120"/>
    </location>
</feature>
<dbReference type="PROSITE" id="PS50181">
    <property type="entry name" value="FBOX"/>
    <property type="match status" value="1"/>
</dbReference>
<keyword evidence="2" id="KW-0833">Ubl conjugation pathway</keyword>
<organism evidence="5 6">
    <name type="scientific">Astrephomene gubernaculifera</name>
    <dbReference type="NCBI Taxonomy" id="47775"/>
    <lineage>
        <taxon>Eukaryota</taxon>
        <taxon>Viridiplantae</taxon>
        <taxon>Chlorophyta</taxon>
        <taxon>core chlorophytes</taxon>
        <taxon>Chlorophyceae</taxon>
        <taxon>CS clade</taxon>
        <taxon>Chlamydomonadales</taxon>
        <taxon>Astrephomenaceae</taxon>
        <taxon>Astrephomene</taxon>
    </lineage>
</organism>
<keyword evidence="6" id="KW-1185">Reference proteome</keyword>
<feature type="region of interest" description="Disordered" evidence="3">
    <location>
        <begin position="210"/>
        <end position="244"/>
    </location>
</feature>
<dbReference type="Proteomes" id="UP001054857">
    <property type="component" value="Unassembled WGS sequence"/>
</dbReference>
<dbReference type="SUPFAM" id="SSF81383">
    <property type="entry name" value="F-box domain"/>
    <property type="match status" value="1"/>
</dbReference>
<reference evidence="5 6" key="1">
    <citation type="journal article" date="2021" name="Sci. Rep.">
        <title>Genome sequencing of the multicellular alga Astrephomene provides insights into convergent evolution of germ-soma differentiation.</title>
        <authorList>
            <person name="Yamashita S."/>
            <person name="Yamamoto K."/>
            <person name="Matsuzaki R."/>
            <person name="Suzuki S."/>
            <person name="Yamaguchi H."/>
            <person name="Hirooka S."/>
            <person name="Minakuchi Y."/>
            <person name="Miyagishima S."/>
            <person name="Kawachi M."/>
            <person name="Toyoda A."/>
            <person name="Nozaki H."/>
        </authorList>
    </citation>
    <scope>NUCLEOTIDE SEQUENCE [LARGE SCALE GENOMIC DNA]</scope>
    <source>
        <strain evidence="5 6">NIES-4017</strain>
    </source>
</reference>